<evidence type="ECO:0000256" key="1">
    <source>
        <dbReference type="ARBA" id="ARBA00022527"/>
    </source>
</evidence>
<dbReference type="CDD" id="cd16936">
    <property type="entry name" value="HATPase_RsbW-like"/>
    <property type="match status" value="1"/>
</dbReference>
<name>A0A921NRV0_9RHOB</name>
<feature type="domain" description="Histidine kinase/HSP90-like ATPase" evidence="2">
    <location>
        <begin position="48"/>
        <end position="161"/>
    </location>
</feature>
<proteinExistence type="predicted"/>
<dbReference type="PANTHER" id="PTHR35526:SF6">
    <property type="entry name" value="SLR1861 PROTEIN"/>
    <property type="match status" value="1"/>
</dbReference>
<dbReference type="InterPro" id="IPR036890">
    <property type="entry name" value="HATPase_C_sf"/>
</dbReference>
<dbReference type="AlphaFoldDB" id="A0A921NRV0"/>
<dbReference type="PANTHER" id="PTHR35526">
    <property type="entry name" value="ANTI-SIGMA-F FACTOR RSBW-RELATED"/>
    <property type="match status" value="1"/>
</dbReference>
<dbReference type="Proteomes" id="UP000698242">
    <property type="component" value="Unassembled WGS sequence"/>
</dbReference>
<organism evidence="3 4">
    <name type="scientific">Profundibacterium mesophilum KAUST100406-0324</name>
    <dbReference type="NCBI Taxonomy" id="1037889"/>
    <lineage>
        <taxon>Bacteria</taxon>
        <taxon>Pseudomonadati</taxon>
        <taxon>Pseudomonadota</taxon>
        <taxon>Alphaproteobacteria</taxon>
        <taxon>Rhodobacterales</taxon>
        <taxon>Roseobacteraceae</taxon>
        <taxon>Profundibacterium</taxon>
    </lineage>
</organism>
<keyword evidence="1" id="KW-0808">Transferase</keyword>
<keyword evidence="4" id="KW-1185">Reference proteome</keyword>
<comment type="caution">
    <text evidence="3">The sequence shown here is derived from an EMBL/GenBank/DDBJ whole genome shotgun (WGS) entry which is preliminary data.</text>
</comment>
<dbReference type="RefSeq" id="WP_159964671.1">
    <property type="nucleotide sequence ID" value="NZ_APKE01000014.1"/>
</dbReference>
<protein>
    <submittedName>
        <fullName evidence="3">Anti-sigma regulatory factor</fullName>
    </submittedName>
</protein>
<gene>
    <name evidence="3" type="primary">rsbW</name>
    <name evidence="3" type="ORF">PMES_01279</name>
</gene>
<accession>A0A921NRV0</accession>
<dbReference type="Gene3D" id="3.30.565.10">
    <property type="entry name" value="Histidine kinase-like ATPase, C-terminal domain"/>
    <property type="match status" value="1"/>
</dbReference>
<dbReference type="SUPFAM" id="SSF55874">
    <property type="entry name" value="ATPase domain of HSP90 chaperone/DNA topoisomerase II/histidine kinase"/>
    <property type="match status" value="1"/>
</dbReference>
<evidence type="ECO:0000313" key="4">
    <source>
        <dbReference type="Proteomes" id="UP000698242"/>
    </source>
</evidence>
<reference evidence="3" key="1">
    <citation type="submission" date="2013-03" db="EMBL/GenBank/DDBJ databases">
        <title>Genome Sequence of the Profundibacterium mesophilum strain KAUST100406-0324T from Red Sea, a novel genus in the family Rhodobacteraceae.</title>
        <authorList>
            <person name="Essack M."/>
            <person name="Alam I."/>
            <person name="Lafi F."/>
            <person name="Alawi W."/>
            <person name="Kamanu F."/>
            <person name="Al-Suwailem A."/>
            <person name="Lee O.O."/>
            <person name="Xu Y."/>
            <person name="Bajic V."/>
            <person name="Qian P.-Y."/>
            <person name="Archer J."/>
        </authorList>
    </citation>
    <scope>NUCLEOTIDE SEQUENCE</scope>
    <source>
        <strain evidence="3">KAUST100406-0324</strain>
    </source>
</reference>
<dbReference type="OrthoDB" id="9792240at2"/>
<evidence type="ECO:0000259" key="2">
    <source>
        <dbReference type="Pfam" id="PF13581"/>
    </source>
</evidence>
<dbReference type="Pfam" id="PF13581">
    <property type="entry name" value="HATPase_c_2"/>
    <property type="match status" value="1"/>
</dbReference>
<sequence>MRADPPLPAAGRLAGDWHAMVQPELRLVFSASLLSVRAALGRSLAGLEPLCLSHDDASSVELVLAEVLTNIVKHAYRGDPGGVIDLRIRHGPDGTGEALLCEVRDYGRTFPRSCLPGGQKRDPDAEPILCPEGGYGWFLIRSLANDLSYVRTGGCNCLRFRMMLLRCRDGLPA</sequence>
<keyword evidence="1" id="KW-0418">Kinase</keyword>
<dbReference type="InterPro" id="IPR003594">
    <property type="entry name" value="HATPase_dom"/>
</dbReference>
<dbReference type="EMBL" id="APKE01000014">
    <property type="protein sequence ID" value="KAF0676547.1"/>
    <property type="molecule type" value="Genomic_DNA"/>
</dbReference>
<keyword evidence="1" id="KW-0723">Serine/threonine-protein kinase</keyword>
<dbReference type="GO" id="GO:0004674">
    <property type="term" value="F:protein serine/threonine kinase activity"/>
    <property type="evidence" value="ECO:0007669"/>
    <property type="project" value="UniProtKB-KW"/>
</dbReference>
<evidence type="ECO:0000313" key="3">
    <source>
        <dbReference type="EMBL" id="KAF0676547.1"/>
    </source>
</evidence>
<dbReference type="InterPro" id="IPR050267">
    <property type="entry name" value="Anti-sigma-factor_SerPK"/>
</dbReference>